<protein>
    <submittedName>
        <fullName evidence="2">Uncharacterized protein</fullName>
    </submittedName>
</protein>
<reference evidence="2" key="1">
    <citation type="journal article" date="2023" name="Mol. Phylogenet. Evol.">
        <title>Genome-scale phylogeny and comparative genomics of the fungal order Sordariales.</title>
        <authorList>
            <person name="Hensen N."/>
            <person name="Bonometti L."/>
            <person name="Westerberg I."/>
            <person name="Brannstrom I.O."/>
            <person name="Guillou S."/>
            <person name="Cros-Aarteil S."/>
            <person name="Calhoun S."/>
            <person name="Haridas S."/>
            <person name="Kuo A."/>
            <person name="Mondo S."/>
            <person name="Pangilinan J."/>
            <person name="Riley R."/>
            <person name="LaButti K."/>
            <person name="Andreopoulos B."/>
            <person name="Lipzen A."/>
            <person name="Chen C."/>
            <person name="Yan M."/>
            <person name="Daum C."/>
            <person name="Ng V."/>
            <person name="Clum A."/>
            <person name="Steindorff A."/>
            <person name="Ohm R.A."/>
            <person name="Martin F."/>
            <person name="Silar P."/>
            <person name="Natvig D.O."/>
            <person name="Lalanne C."/>
            <person name="Gautier V."/>
            <person name="Ament-Velasquez S.L."/>
            <person name="Kruys A."/>
            <person name="Hutchinson M.I."/>
            <person name="Powell A.J."/>
            <person name="Barry K."/>
            <person name="Miller A.N."/>
            <person name="Grigoriev I.V."/>
            <person name="Debuchy R."/>
            <person name="Gladieux P."/>
            <person name="Hiltunen Thoren M."/>
            <person name="Johannesson H."/>
        </authorList>
    </citation>
    <scope>NUCLEOTIDE SEQUENCE</scope>
    <source>
        <strain evidence="2">PSN324</strain>
    </source>
</reference>
<comment type="caution">
    <text evidence="2">The sequence shown here is derived from an EMBL/GenBank/DDBJ whole genome shotgun (WGS) entry which is preliminary data.</text>
</comment>
<evidence type="ECO:0000256" key="1">
    <source>
        <dbReference type="SAM" id="MobiDB-lite"/>
    </source>
</evidence>
<evidence type="ECO:0000313" key="2">
    <source>
        <dbReference type="EMBL" id="KAK4465525.1"/>
    </source>
</evidence>
<feature type="region of interest" description="Disordered" evidence="1">
    <location>
        <begin position="1"/>
        <end position="93"/>
    </location>
</feature>
<name>A0AAV9HZT2_9PEZI</name>
<dbReference type="AlphaFoldDB" id="A0AAV9HZT2"/>
<organism evidence="2 3">
    <name type="scientific">Cladorrhinum samala</name>
    <dbReference type="NCBI Taxonomy" id="585594"/>
    <lineage>
        <taxon>Eukaryota</taxon>
        <taxon>Fungi</taxon>
        <taxon>Dikarya</taxon>
        <taxon>Ascomycota</taxon>
        <taxon>Pezizomycotina</taxon>
        <taxon>Sordariomycetes</taxon>
        <taxon>Sordariomycetidae</taxon>
        <taxon>Sordariales</taxon>
        <taxon>Podosporaceae</taxon>
        <taxon>Cladorrhinum</taxon>
    </lineage>
</organism>
<gene>
    <name evidence="2" type="ORF">QBC42DRAFT_312881</name>
</gene>
<dbReference type="Proteomes" id="UP001321749">
    <property type="component" value="Unassembled WGS sequence"/>
</dbReference>
<proteinExistence type="predicted"/>
<evidence type="ECO:0000313" key="3">
    <source>
        <dbReference type="Proteomes" id="UP001321749"/>
    </source>
</evidence>
<reference evidence="2" key="2">
    <citation type="submission" date="2023-06" db="EMBL/GenBank/DDBJ databases">
        <authorList>
            <consortium name="Lawrence Berkeley National Laboratory"/>
            <person name="Mondo S.J."/>
            <person name="Hensen N."/>
            <person name="Bonometti L."/>
            <person name="Westerberg I."/>
            <person name="Brannstrom I.O."/>
            <person name="Guillou S."/>
            <person name="Cros-Aarteil S."/>
            <person name="Calhoun S."/>
            <person name="Haridas S."/>
            <person name="Kuo A."/>
            <person name="Pangilinan J."/>
            <person name="Riley R."/>
            <person name="Labutti K."/>
            <person name="Andreopoulos B."/>
            <person name="Lipzen A."/>
            <person name="Chen C."/>
            <person name="Yanf M."/>
            <person name="Daum C."/>
            <person name="Ng V."/>
            <person name="Clum A."/>
            <person name="Steindorff A."/>
            <person name="Ohm R."/>
            <person name="Martin F."/>
            <person name="Silar P."/>
            <person name="Natvig D."/>
            <person name="Lalanne C."/>
            <person name="Gautier V."/>
            <person name="Ament-Velasquez S.L."/>
            <person name="Kruys A."/>
            <person name="Hutchinson M.I."/>
            <person name="Powell A.J."/>
            <person name="Barry K."/>
            <person name="Miller A.N."/>
            <person name="Grigoriev I.V."/>
            <person name="Debuchy R."/>
            <person name="Gladieux P."/>
            <person name="Thoren M.H."/>
            <person name="Johannesson H."/>
        </authorList>
    </citation>
    <scope>NUCLEOTIDE SEQUENCE</scope>
    <source>
        <strain evidence="2">PSN324</strain>
    </source>
</reference>
<keyword evidence="3" id="KW-1185">Reference proteome</keyword>
<sequence length="306" mass="34136">MPSKMKSIFGPFLSGSSPSSSKTKESKGAAIDPFGGSSSSSSASAASSSSSSSSPFSDPANITAGTTGTSTTTASKPNAVCDPSPSSNPKRTMTDPVLLRTHADYPRWHALARSQATLCGLAASTSASRPAPKTLFQFYPWLLQDCITDDKTRAKVRTVHGAPRLHTEWTEWIPNAAMEREAEERWLTAEQRYRWRKQKEKDEMEMERYRRELWGLNEWKGWVRRSVSSEILKGLDMEHADVAGVILEVRRRLGRMVEVVVGGEEEELEEEPKGGVRLDWGGEGEVRVRHDPNTTRRRMERILGRR</sequence>
<dbReference type="EMBL" id="MU864939">
    <property type="protein sequence ID" value="KAK4465525.1"/>
    <property type="molecule type" value="Genomic_DNA"/>
</dbReference>
<accession>A0AAV9HZT2</accession>
<feature type="compositionally biased region" description="Low complexity" evidence="1">
    <location>
        <begin position="63"/>
        <end position="75"/>
    </location>
</feature>
<feature type="compositionally biased region" description="Low complexity" evidence="1">
    <location>
        <begin position="37"/>
        <end position="54"/>
    </location>
</feature>